<dbReference type="AlphaFoldDB" id="A0A1F8F7Y7"/>
<name>A0A1F8F7Y7_9BACT</name>
<organism evidence="1 2">
    <name type="scientific">Candidatus Yanofskybacteria bacterium RIFCSPHIGHO2_02_FULL_39_10</name>
    <dbReference type="NCBI Taxonomy" id="1802674"/>
    <lineage>
        <taxon>Bacteria</taxon>
        <taxon>Candidatus Yanofskyibacteriota</taxon>
    </lineage>
</organism>
<reference evidence="1 2" key="1">
    <citation type="journal article" date="2016" name="Nat. Commun.">
        <title>Thousands of microbial genomes shed light on interconnected biogeochemical processes in an aquifer system.</title>
        <authorList>
            <person name="Anantharaman K."/>
            <person name="Brown C.T."/>
            <person name="Hug L.A."/>
            <person name="Sharon I."/>
            <person name="Castelle C.J."/>
            <person name="Probst A.J."/>
            <person name="Thomas B.C."/>
            <person name="Singh A."/>
            <person name="Wilkins M.J."/>
            <person name="Karaoz U."/>
            <person name="Brodie E.L."/>
            <person name="Williams K.H."/>
            <person name="Hubbard S.S."/>
            <person name="Banfield J.F."/>
        </authorList>
    </citation>
    <scope>NUCLEOTIDE SEQUENCE [LARGE SCALE GENOMIC DNA]</scope>
</reference>
<evidence type="ECO:0000313" key="2">
    <source>
        <dbReference type="Proteomes" id="UP000178908"/>
    </source>
</evidence>
<sequence>MVTKIITENGVSSQVEYFDQAVVSYFYAHEDIASTIRTYKTRYPNNWEVGLFTDLFGQAPKGKIEIEEMPLSVYVKIQNIEDYVFAHIGDSKNESLVNTTRHSGGAALIAREFKKVPKLSKKVVIENTSMVTEEYSKESIKPHEEEHMIHKNMYPRSSFIRWERKWPIKLGKNQEIQFSVFKTIIDDSIHNILVQDWEYSTKTEILAYMKDYSDIDYIKNCLTNPNGLYNYLVDRRDYYLNWFLDHIKKSGSNISSPNHRSLTEDEIKQIYSEALDEAWYKKFLPILERTLNTVKKMFEQYGQDKYPEIMRLLAQEPIDKWPRLARILS</sequence>
<evidence type="ECO:0000313" key="1">
    <source>
        <dbReference type="EMBL" id="OGN09281.1"/>
    </source>
</evidence>
<gene>
    <name evidence="1" type="ORF">A3C61_02835</name>
</gene>
<comment type="caution">
    <text evidence="1">The sequence shown here is derived from an EMBL/GenBank/DDBJ whole genome shotgun (WGS) entry which is preliminary data.</text>
</comment>
<protein>
    <submittedName>
        <fullName evidence="1">Uncharacterized protein</fullName>
    </submittedName>
</protein>
<proteinExistence type="predicted"/>
<accession>A0A1F8F7Y7</accession>
<dbReference type="Proteomes" id="UP000178908">
    <property type="component" value="Unassembled WGS sequence"/>
</dbReference>
<dbReference type="EMBL" id="MGJO01000026">
    <property type="protein sequence ID" value="OGN09281.1"/>
    <property type="molecule type" value="Genomic_DNA"/>
</dbReference>